<dbReference type="Gene3D" id="3.30.65.10">
    <property type="entry name" value="Bacterial Topoisomerase I, domain 1"/>
    <property type="match status" value="2"/>
</dbReference>
<evidence type="ECO:0000256" key="5">
    <source>
        <dbReference type="ARBA" id="ARBA00022833"/>
    </source>
</evidence>
<evidence type="ECO:0000256" key="8">
    <source>
        <dbReference type="ARBA" id="ARBA00023125"/>
    </source>
</evidence>
<dbReference type="InterPro" id="IPR006171">
    <property type="entry name" value="TOPRIM_dom"/>
</dbReference>
<evidence type="ECO:0000256" key="3">
    <source>
        <dbReference type="ARBA" id="ARBA00022723"/>
    </source>
</evidence>
<feature type="site" description="Interaction with DNA" evidence="10">
    <location>
        <position position="347"/>
    </location>
</feature>
<evidence type="ECO:0000313" key="14">
    <source>
        <dbReference type="Proteomes" id="UP000034050"/>
    </source>
</evidence>
<protein>
    <recommendedName>
        <fullName evidence="10">DNA topoisomerase 1</fullName>
        <ecNumber evidence="10">5.6.2.1</ecNumber>
    </recommendedName>
    <alternativeName>
        <fullName evidence="10">DNA topoisomerase I</fullName>
    </alternativeName>
</protein>
<feature type="site" description="Interaction with DNA" evidence="10">
    <location>
        <position position="31"/>
    </location>
</feature>
<proteinExistence type="inferred from homology"/>
<dbReference type="EMBL" id="LCFD01000003">
    <property type="protein sequence ID" value="KKS87229.1"/>
    <property type="molecule type" value="Genomic_DNA"/>
</dbReference>
<feature type="site" description="Interaction with DNA" evidence="10">
    <location>
        <position position="163"/>
    </location>
</feature>
<evidence type="ECO:0000256" key="6">
    <source>
        <dbReference type="ARBA" id="ARBA00022842"/>
    </source>
</evidence>
<dbReference type="EC" id="5.6.2.1" evidence="10"/>
<evidence type="ECO:0000256" key="2">
    <source>
        <dbReference type="ARBA" id="ARBA00009446"/>
    </source>
</evidence>
<dbReference type="Proteomes" id="UP000034050">
    <property type="component" value="Unassembled WGS sequence"/>
</dbReference>
<dbReference type="InterPro" id="IPR013826">
    <property type="entry name" value="Topo_IA_cen_sub3"/>
</dbReference>
<dbReference type="PANTHER" id="PTHR42785:SF1">
    <property type="entry name" value="DNA TOPOISOMERASE"/>
    <property type="match status" value="1"/>
</dbReference>
<dbReference type="PROSITE" id="PS52039">
    <property type="entry name" value="TOPO_IA_2"/>
    <property type="match status" value="1"/>
</dbReference>
<dbReference type="PATRIC" id="fig|1618446.3.peg.507"/>
<dbReference type="InterPro" id="IPR005733">
    <property type="entry name" value="TopoI_bac-type"/>
</dbReference>
<dbReference type="Gene3D" id="2.70.20.10">
    <property type="entry name" value="Topoisomerase I, domain 3"/>
    <property type="match status" value="1"/>
</dbReference>
<dbReference type="CDD" id="cd03363">
    <property type="entry name" value="TOPRIM_TopoIA_TopoI"/>
    <property type="match status" value="1"/>
</dbReference>
<dbReference type="GO" id="GO:0003917">
    <property type="term" value="F:DNA topoisomerase type I (single strand cut, ATP-independent) activity"/>
    <property type="evidence" value="ECO:0007669"/>
    <property type="project" value="UniProtKB-UniRule"/>
</dbReference>
<dbReference type="PROSITE" id="PS50880">
    <property type="entry name" value="TOPRIM"/>
    <property type="match status" value="1"/>
</dbReference>
<comment type="subunit">
    <text evidence="10">Monomer.</text>
</comment>
<dbReference type="GO" id="GO:0003677">
    <property type="term" value="F:DNA binding"/>
    <property type="evidence" value="ECO:0007669"/>
    <property type="project" value="UniProtKB-KW"/>
</dbReference>
<comment type="similarity">
    <text evidence="2 10">Belongs to the type IA topoisomerase family.</text>
</comment>
<dbReference type="GO" id="GO:0008270">
    <property type="term" value="F:zinc ion binding"/>
    <property type="evidence" value="ECO:0007669"/>
    <property type="project" value="UniProtKB-KW"/>
</dbReference>
<evidence type="ECO:0000259" key="11">
    <source>
        <dbReference type="PROSITE" id="PS50880"/>
    </source>
</evidence>
<dbReference type="InterPro" id="IPR013825">
    <property type="entry name" value="Topo_IA_cen_sub2"/>
</dbReference>
<feature type="site" description="Interaction with DNA" evidence="10">
    <location>
        <position position="171"/>
    </location>
</feature>
<dbReference type="SMART" id="SM00436">
    <property type="entry name" value="TOP1Bc"/>
    <property type="match status" value="1"/>
</dbReference>
<dbReference type="NCBIfam" id="TIGR01051">
    <property type="entry name" value="topA_bact"/>
    <property type="match status" value="1"/>
</dbReference>
<feature type="domain" description="Toprim" evidence="11">
    <location>
        <begin position="1"/>
        <end position="106"/>
    </location>
</feature>
<dbReference type="AlphaFoldDB" id="A0A0G1CNV1"/>
<dbReference type="Gene3D" id="1.10.290.10">
    <property type="entry name" value="Topoisomerase I, domain 4"/>
    <property type="match status" value="1"/>
</dbReference>
<evidence type="ECO:0000256" key="1">
    <source>
        <dbReference type="ARBA" id="ARBA00000213"/>
    </source>
</evidence>
<keyword evidence="8 10" id="KW-0238">DNA-binding</keyword>
<sequence>MNLILVESPTKARTLSKFLGDGFRVEASFGHLRDLPKGELGVDVENNFTPRYVIPRDKARRVKELRTFVDKTDRIILATDPDREGEAIAWHLEYILTKSKTSSTGTTSTTGRKKARDTRDTFATRGTFERITFHEITEEAIKEALTHPGKINLQLVNAQQARRILDRLVGYKLSPLLWRKLSRKWLSAGRVQSVSVRLIVEREREIGKFNKQEYWVIEGEFVTNAPTPPLIKRGLGGVSSKTIIAQLISKNGIKYEQSQTIQLFDGSYTYTKTSIPDKAAVDQIIKDVAQPFTVSAVDKKETKRSPAPPYTTSAMQIDAGRKLGYTSKRIMQLAQNLYEEGLITYHRTDSVNLSTKFLGAVKAYIEKTFGPEYSQYRTYATKSKLAQEAHEAIRPTDIRTQIPELRTQNNLTEQHFKLYDLIWKRAIASQMKEAIFDATTIQITSNNGYLFQAQGSVIKFDGYLKVTGRDQETIELPSVVVGDTINLVKSNPLQKFTQPPPRYSEASLIKALEEDGIGRPSTYAPTISTIVERGYVEKETREDGRKGRNFVPTELGILVNDFLVRHFPNVVDLRFTATMEEELDDIAEGKREWQPVVAEFYKPFVEKLNHVLEKVETIETPVVSTGQKCPECKAGDEIIKEGRFGKFLACSRFPECKYTKNLVEKLGIKCPDCKEGDVVVKKTRTGRIFYGCSRYPDCKYASWTKPKIDVPNSTPNPEVSS</sequence>
<keyword evidence="4" id="KW-0863">Zinc-finger</keyword>
<evidence type="ECO:0000259" key="12">
    <source>
        <dbReference type="PROSITE" id="PS52039"/>
    </source>
</evidence>
<feature type="site" description="Interaction with DNA" evidence="10">
    <location>
        <position position="178"/>
    </location>
</feature>
<comment type="caution">
    <text evidence="13">The sequence shown here is derived from an EMBL/GenBank/DDBJ whole genome shotgun (WGS) entry which is preliminary data.</text>
</comment>
<keyword evidence="5" id="KW-0862">Zinc</keyword>
<keyword evidence="7 10" id="KW-0799">Topoisomerase</keyword>
<comment type="function">
    <text evidence="10">Releases the supercoiling and torsional tension of DNA, which is introduced during the DNA replication and transcription, by transiently cleaving and rejoining one strand of the DNA duplex. Introduces a single-strand break via transesterification at a target site in duplex DNA. The scissile phosphodiester is attacked by the catalytic tyrosine of the enzyme, resulting in the formation of a DNA-(5'-phosphotyrosyl)-enzyme intermediate and the expulsion of a 3'-OH DNA strand. The free DNA strand then undergoes passage around the unbroken strand, thus removing DNA supercoils. Finally, in the religation step, the DNA 3'-OH attacks the covalent intermediate to expel the active-site tyrosine and restore the DNA phosphodiester backbone.</text>
</comment>
<dbReference type="Pfam" id="PF01751">
    <property type="entry name" value="Toprim"/>
    <property type="match status" value="1"/>
</dbReference>
<dbReference type="HAMAP" id="MF_00952">
    <property type="entry name" value="Topoisom_1_prok"/>
    <property type="match status" value="1"/>
</dbReference>
<dbReference type="GO" id="GO:0006265">
    <property type="term" value="P:DNA topological change"/>
    <property type="evidence" value="ECO:0007669"/>
    <property type="project" value="UniProtKB-UniRule"/>
</dbReference>
<dbReference type="InterPro" id="IPR023405">
    <property type="entry name" value="Topo_IA_core_domain"/>
</dbReference>
<dbReference type="SMART" id="SM00493">
    <property type="entry name" value="TOPRIM"/>
    <property type="match status" value="1"/>
</dbReference>
<dbReference type="GO" id="GO:0005694">
    <property type="term" value="C:chromosome"/>
    <property type="evidence" value="ECO:0007669"/>
    <property type="project" value="InterPro"/>
</dbReference>
<dbReference type="InterPro" id="IPR000380">
    <property type="entry name" value="Topo_IA"/>
</dbReference>
<evidence type="ECO:0000256" key="4">
    <source>
        <dbReference type="ARBA" id="ARBA00022771"/>
    </source>
</evidence>
<dbReference type="SUPFAM" id="SSF57783">
    <property type="entry name" value="Zinc beta-ribbon"/>
    <property type="match status" value="1"/>
</dbReference>
<dbReference type="SMART" id="SM00437">
    <property type="entry name" value="TOP1Ac"/>
    <property type="match status" value="1"/>
</dbReference>
<dbReference type="PANTHER" id="PTHR42785">
    <property type="entry name" value="DNA TOPOISOMERASE, TYPE IA, CORE"/>
    <property type="match status" value="1"/>
</dbReference>
<feature type="site" description="Interaction with DNA" evidence="10">
    <location>
        <position position="533"/>
    </location>
</feature>
<dbReference type="CDD" id="cd00186">
    <property type="entry name" value="TOP1Ac"/>
    <property type="match status" value="1"/>
</dbReference>
<feature type="active site" description="O-(5'-phospho-DNA)-tyrosine intermediate" evidence="10">
    <location>
        <position position="345"/>
    </location>
</feature>
<organism evidence="13 14">
    <name type="scientific">Candidatus Gottesmanbacteria bacterium GW2011_GWB1_43_11</name>
    <dbReference type="NCBI Taxonomy" id="1618446"/>
    <lineage>
        <taxon>Bacteria</taxon>
        <taxon>Candidatus Gottesmaniibacteriota</taxon>
    </lineage>
</organism>
<evidence type="ECO:0000256" key="9">
    <source>
        <dbReference type="ARBA" id="ARBA00023235"/>
    </source>
</evidence>
<comment type="catalytic activity">
    <reaction evidence="1 10">
        <text>ATP-independent breakage of single-stranded DNA, followed by passage and rejoining.</text>
        <dbReference type="EC" id="5.6.2.1"/>
    </reaction>
</comment>
<keyword evidence="6" id="KW-0460">Magnesium</keyword>
<dbReference type="Gene3D" id="3.40.50.140">
    <property type="match status" value="1"/>
</dbReference>
<dbReference type="PROSITE" id="PS00396">
    <property type="entry name" value="TOPO_IA_1"/>
    <property type="match status" value="1"/>
</dbReference>
<dbReference type="PRINTS" id="PR00417">
    <property type="entry name" value="PRTPISMRASEI"/>
</dbReference>
<dbReference type="Pfam" id="PF01396">
    <property type="entry name" value="Zn_ribbon_Top1"/>
    <property type="match status" value="2"/>
</dbReference>
<dbReference type="InterPro" id="IPR013824">
    <property type="entry name" value="Topo_IA_cen_sub1"/>
</dbReference>
<evidence type="ECO:0000313" key="13">
    <source>
        <dbReference type="EMBL" id="KKS87229.1"/>
    </source>
</evidence>
<evidence type="ECO:0000256" key="7">
    <source>
        <dbReference type="ARBA" id="ARBA00023029"/>
    </source>
</evidence>
<keyword evidence="3" id="KW-0479">Metal-binding</keyword>
<dbReference type="InterPro" id="IPR034149">
    <property type="entry name" value="TOPRIM_TopoI"/>
</dbReference>
<gene>
    <name evidence="10" type="primary">topA</name>
    <name evidence="13" type="ORF">UV61_C0003G0082</name>
</gene>
<dbReference type="InterPro" id="IPR013498">
    <property type="entry name" value="Topo_IA_Znf"/>
</dbReference>
<feature type="site" description="Interaction with DNA" evidence="10">
    <location>
        <position position="162"/>
    </location>
</feature>
<dbReference type="InterPro" id="IPR003602">
    <property type="entry name" value="Topo_IA_DNA-bd_dom"/>
</dbReference>
<evidence type="ECO:0000256" key="10">
    <source>
        <dbReference type="HAMAP-Rule" id="MF_00952"/>
    </source>
</evidence>
<feature type="site" description="Interaction with DNA" evidence="10">
    <location>
        <position position="166"/>
    </location>
</feature>
<dbReference type="InterPro" id="IPR028612">
    <property type="entry name" value="Topoisom_1_IA"/>
</dbReference>
<name>A0A0G1CNV1_9BACT</name>
<feature type="region of interest" description="Interaction with DNA" evidence="10">
    <location>
        <begin position="187"/>
        <end position="192"/>
    </location>
</feature>
<dbReference type="SUPFAM" id="SSF56712">
    <property type="entry name" value="Prokaryotic type I DNA topoisomerase"/>
    <property type="match status" value="1"/>
</dbReference>
<dbReference type="STRING" id="1618446.UV61_C0003G0082"/>
<feature type="domain" description="Topo IA-type catalytic" evidence="12">
    <location>
        <begin position="152"/>
        <end position="608"/>
    </location>
</feature>
<accession>A0A0G1CNV1</accession>
<dbReference type="InterPro" id="IPR013497">
    <property type="entry name" value="Topo_IA_cen"/>
</dbReference>
<dbReference type="Pfam" id="PF01131">
    <property type="entry name" value="Topoisom_bac"/>
    <property type="match status" value="1"/>
</dbReference>
<dbReference type="InterPro" id="IPR003601">
    <property type="entry name" value="Topo_IA_2"/>
</dbReference>
<keyword evidence="9 10" id="KW-0413">Isomerase</keyword>
<dbReference type="Gene3D" id="1.10.460.10">
    <property type="entry name" value="Topoisomerase I, domain 2"/>
    <property type="match status" value="1"/>
</dbReference>
<dbReference type="InterPro" id="IPR023406">
    <property type="entry name" value="Topo_IA_AS"/>
</dbReference>
<reference evidence="13 14" key="1">
    <citation type="journal article" date="2015" name="Nature">
        <title>rRNA introns, odd ribosomes, and small enigmatic genomes across a large radiation of phyla.</title>
        <authorList>
            <person name="Brown C.T."/>
            <person name="Hug L.A."/>
            <person name="Thomas B.C."/>
            <person name="Sharon I."/>
            <person name="Castelle C.J."/>
            <person name="Singh A."/>
            <person name="Wilkins M.J."/>
            <person name="Williams K.H."/>
            <person name="Banfield J.F."/>
        </authorList>
    </citation>
    <scope>NUCLEOTIDE SEQUENCE [LARGE SCALE GENOMIC DNA]</scope>
</reference>